<dbReference type="OrthoDB" id="9814399at2"/>
<feature type="domain" description="DUF2147" evidence="2">
    <location>
        <begin position="29"/>
        <end position="143"/>
    </location>
</feature>
<dbReference type="Proteomes" id="UP000294850">
    <property type="component" value="Unassembled WGS sequence"/>
</dbReference>
<dbReference type="RefSeq" id="WP_131957513.1">
    <property type="nucleotide sequence ID" value="NZ_SMFL01000002.1"/>
</dbReference>
<dbReference type="PANTHER" id="PTHR36919">
    <property type="entry name" value="BLR1215 PROTEIN"/>
    <property type="match status" value="1"/>
</dbReference>
<proteinExistence type="predicted"/>
<dbReference type="PANTHER" id="PTHR36919:SF2">
    <property type="entry name" value="BLL6627 PROTEIN"/>
    <property type="match status" value="1"/>
</dbReference>
<evidence type="ECO:0000313" key="3">
    <source>
        <dbReference type="EMBL" id="TDE17647.1"/>
    </source>
</evidence>
<dbReference type="EMBL" id="SMFL01000002">
    <property type="protein sequence ID" value="TDE17647.1"/>
    <property type="molecule type" value="Genomic_DNA"/>
</dbReference>
<name>A0A4R5DV19_9BACT</name>
<feature type="chain" id="PRO_5020533927" evidence="1">
    <location>
        <begin position="20"/>
        <end position="145"/>
    </location>
</feature>
<sequence>MKQLVLSIILIFSPLLIYAQDTAADKILGEWLNEEKDEKIEIYKSGIHYFGKVTWGTDFLEADGKTSKKDLRNTDETLKARNLINTIILNKFEYNDGTWDNGTMYDPKSGKTYNCIIKLRNNKLEIRGYVGVSLFGRTTYWERLE</sequence>
<gene>
    <name evidence="3" type="ORF">E0F88_07090</name>
</gene>
<feature type="signal peptide" evidence="1">
    <location>
        <begin position="1"/>
        <end position="19"/>
    </location>
</feature>
<evidence type="ECO:0000313" key="4">
    <source>
        <dbReference type="Proteomes" id="UP000294850"/>
    </source>
</evidence>
<dbReference type="Pfam" id="PF09917">
    <property type="entry name" value="DUF2147"/>
    <property type="match status" value="1"/>
</dbReference>
<organism evidence="3 4">
    <name type="scientific">Dyadobacter psychrotolerans</name>
    <dbReference type="NCBI Taxonomy" id="2541721"/>
    <lineage>
        <taxon>Bacteria</taxon>
        <taxon>Pseudomonadati</taxon>
        <taxon>Bacteroidota</taxon>
        <taxon>Cytophagia</taxon>
        <taxon>Cytophagales</taxon>
        <taxon>Spirosomataceae</taxon>
        <taxon>Dyadobacter</taxon>
    </lineage>
</organism>
<comment type="caution">
    <text evidence="3">The sequence shown here is derived from an EMBL/GenBank/DDBJ whole genome shotgun (WGS) entry which is preliminary data.</text>
</comment>
<protein>
    <submittedName>
        <fullName evidence="3">DUF2147 domain-containing protein</fullName>
    </submittedName>
</protein>
<evidence type="ECO:0000256" key="1">
    <source>
        <dbReference type="SAM" id="SignalP"/>
    </source>
</evidence>
<accession>A0A4R5DV19</accession>
<dbReference type="InterPro" id="IPR019223">
    <property type="entry name" value="DUF2147"/>
</dbReference>
<keyword evidence="1" id="KW-0732">Signal</keyword>
<keyword evidence="4" id="KW-1185">Reference proteome</keyword>
<evidence type="ECO:0000259" key="2">
    <source>
        <dbReference type="Pfam" id="PF09917"/>
    </source>
</evidence>
<dbReference type="AlphaFoldDB" id="A0A4R5DV19"/>
<reference evidence="3 4" key="1">
    <citation type="submission" date="2019-03" db="EMBL/GenBank/DDBJ databases">
        <title>Dyadobacter AR-3-6 sp. nov., isolated from arctic soil.</title>
        <authorList>
            <person name="Chaudhary D.K."/>
        </authorList>
    </citation>
    <scope>NUCLEOTIDE SEQUENCE [LARGE SCALE GENOMIC DNA]</scope>
    <source>
        <strain evidence="3 4">AR-3-6</strain>
    </source>
</reference>
<dbReference type="Gene3D" id="2.40.128.520">
    <property type="match status" value="1"/>
</dbReference>